<reference evidence="2" key="2">
    <citation type="submission" date="2020-10" db="UniProtKB">
        <authorList>
            <consortium name="WormBaseParasite"/>
        </authorList>
    </citation>
    <scope>IDENTIFICATION</scope>
</reference>
<name>A0A7E4VH77_PANRE</name>
<reference evidence="1" key="1">
    <citation type="journal article" date="2013" name="Genetics">
        <title>The draft genome and transcriptome of Panagrellus redivivus are shaped by the harsh demands of a free-living lifestyle.</title>
        <authorList>
            <person name="Srinivasan J."/>
            <person name="Dillman A.R."/>
            <person name="Macchietto M.G."/>
            <person name="Heikkinen L."/>
            <person name="Lakso M."/>
            <person name="Fracchia K.M."/>
            <person name="Antoshechkin I."/>
            <person name="Mortazavi A."/>
            <person name="Wong G."/>
            <person name="Sternberg P.W."/>
        </authorList>
    </citation>
    <scope>NUCLEOTIDE SEQUENCE [LARGE SCALE GENOMIC DNA]</scope>
    <source>
        <strain evidence="1">MT8872</strain>
    </source>
</reference>
<keyword evidence="1" id="KW-1185">Reference proteome</keyword>
<sequence length="129" mass="14482">MLMQYILYGFTKYSIISISVVPLKTKNCNATLTTLPLFSIAKVQQNAITIAGKKKNTRLAPVCTNTVINKYAEFLSIVLEVFFKKKTLTTNQITTANTAKNKITNTHKSMKIKALVLPKYSGTYWKLLS</sequence>
<proteinExistence type="predicted"/>
<evidence type="ECO:0000313" key="1">
    <source>
        <dbReference type="Proteomes" id="UP000492821"/>
    </source>
</evidence>
<accession>A0A7E4VH77</accession>
<protein>
    <submittedName>
        <fullName evidence="2">Uncharacterized protein</fullName>
    </submittedName>
</protein>
<dbReference type="AlphaFoldDB" id="A0A7E4VH77"/>
<dbReference type="WBParaSite" id="Pan_g21088.t1">
    <property type="protein sequence ID" value="Pan_g21088.t1"/>
    <property type="gene ID" value="Pan_g21088"/>
</dbReference>
<dbReference type="Proteomes" id="UP000492821">
    <property type="component" value="Unassembled WGS sequence"/>
</dbReference>
<evidence type="ECO:0000313" key="2">
    <source>
        <dbReference type="WBParaSite" id="Pan_g21088.t1"/>
    </source>
</evidence>
<organism evidence="1 2">
    <name type="scientific">Panagrellus redivivus</name>
    <name type="common">Microworm</name>
    <dbReference type="NCBI Taxonomy" id="6233"/>
    <lineage>
        <taxon>Eukaryota</taxon>
        <taxon>Metazoa</taxon>
        <taxon>Ecdysozoa</taxon>
        <taxon>Nematoda</taxon>
        <taxon>Chromadorea</taxon>
        <taxon>Rhabditida</taxon>
        <taxon>Tylenchina</taxon>
        <taxon>Panagrolaimomorpha</taxon>
        <taxon>Panagrolaimoidea</taxon>
        <taxon>Panagrolaimidae</taxon>
        <taxon>Panagrellus</taxon>
    </lineage>
</organism>